<comment type="caution">
    <text evidence="1">The sequence shown here is derived from an EMBL/GenBank/DDBJ whole genome shotgun (WGS) entry which is preliminary data.</text>
</comment>
<dbReference type="InterPro" id="IPR036812">
    <property type="entry name" value="NAD(P)_OxRdtase_dom_sf"/>
</dbReference>
<accession>A0A3S3MGP4</accession>
<sequence>MKQNLEIFDWELTQEESQKINEIPQCKGLPGVEFISDDGPYKSIDELWDDESMPRYLTHATRLIQ</sequence>
<proteinExistence type="predicted"/>
<dbReference type="STRING" id="337451.A0A3S3MGP4"/>
<dbReference type="OrthoDB" id="416253at2759"/>
<dbReference type="Gene3D" id="3.20.20.100">
    <property type="entry name" value="NADP-dependent oxidoreductase domain"/>
    <property type="match status" value="1"/>
</dbReference>
<gene>
    <name evidence="1" type="ORF">CKAN_00811800</name>
</gene>
<evidence type="ECO:0000313" key="2">
    <source>
        <dbReference type="Proteomes" id="UP000283530"/>
    </source>
</evidence>
<organism evidence="1 2">
    <name type="scientific">Cinnamomum micranthum f. kanehirae</name>
    <dbReference type="NCBI Taxonomy" id="337451"/>
    <lineage>
        <taxon>Eukaryota</taxon>
        <taxon>Viridiplantae</taxon>
        <taxon>Streptophyta</taxon>
        <taxon>Embryophyta</taxon>
        <taxon>Tracheophyta</taxon>
        <taxon>Spermatophyta</taxon>
        <taxon>Magnoliopsida</taxon>
        <taxon>Magnoliidae</taxon>
        <taxon>Laurales</taxon>
        <taxon>Lauraceae</taxon>
        <taxon>Cinnamomum</taxon>
    </lineage>
</organism>
<evidence type="ECO:0000313" key="1">
    <source>
        <dbReference type="EMBL" id="RWR79541.1"/>
    </source>
</evidence>
<reference evidence="1 2" key="1">
    <citation type="journal article" date="2019" name="Nat. Plants">
        <title>Stout camphor tree genome fills gaps in understanding of flowering plant genome evolution.</title>
        <authorList>
            <person name="Chaw S.M."/>
            <person name="Liu Y.C."/>
            <person name="Wu Y.W."/>
            <person name="Wang H.Y."/>
            <person name="Lin C.I."/>
            <person name="Wu C.S."/>
            <person name="Ke H.M."/>
            <person name="Chang L.Y."/>
            <person name="Hsu C.Y."/>
            <person name="Yang H.T."/>
            <person name="Sudianto E."/>
            <person name="Hsu M.H."/>
            <person name="Wu K.P."/>
            <person name="Wang L.N."/>
            <person name="Leebens-Mack J.H."/>
            <person name="Tsai I.J."/>
        </authorList>
    </citation>
    <scope>NUCLEOTIDE SEQUENCE [LARGE SCALE GENOMIC DNA]</scope>
    <source>
        <strain evidence="2">cv. Chaw 1501</strain>
        <tissue evidence="1">Young leaves</tissue>
    </source>
</reference>
<dbReference type="EMBL" id="QPKB01000003">
    <property type="protein sequence ID" value="RWR79541.1"/>
    <property type="molecule type" value="Genomic_DNA"/>
</dbReference>
<protein>
    <submittedName>
        <fullName evidence="1">Non-functional NADPH-dependent codeinone reductase 2-like protein</fullName>
    </submittedName>
</protein>
<keyword evidence="2" id="KW-1185">Reference proteome</keyword>
<dbReference type="Proteomes" id="UP000283530">
    <property type="component" value="Unassembled WGS sequence"/>
</dbReference>
<dbReference type="AlphaFoldDB" id="A0A3S3MGP4"/>
<name>A0A3S3MGP4_9MAGN</name>